<dbReference type="InterPro" id="IPR036043">
    <property type="entry name" value="Phosphoglycerate_kinase_sf"/>
</dbReference>
<dbReference type="SUPFAM" id="SSF53748">
    <property type="entry name" value="Phosphoglycerate kinase"/>
    <property type="match status" value="1"/>
</dbReference>
<dbReference type="InterPro" id="IPR001576">
    <property type="entry name" value="Phosphoglycerate_kinase"/>
</dbReference>
<dbReference type="PANTHER" id="PTHR11406:SF23">
    <property type="entry name" value="PHOSPHOGLYCERATE KINASE 1, CHLOROPLASTIC-RELATED"/>
    <property type="match status" value="1"/>
</dbReference>
<dbReference type="GO" id="GO:0006096">
    <property type="term" value="P:glycolytic process"/>
    <property type="evidence" value="ECO:0007669"/>
    <property type="project" value="InterPro"/>
</dbReference>
<keyword evidence="6" id="KW-0067">ATP-binding</keyword>
<reference evidence="7" key="1">
    <citation type="journal article" date="2014" name="Front. Microbiol.">
        <title>High frequency of phylogenetically diverse reductive dehalogenase-homologous genes in deep subseafloor sedimentary metagenomes.</title>
        <authorList>
            <person name="Kawai M."/>
            <person name="Futagami T."/>
            <person name="Toyoda A."/>
            <person name="Takaki Y."/>
            <person name="Nishi S."/>
            <person name="Hori S."/>
            <person name="Arai W."/>
            <person name="Tsubouchi T."/>
            <person name="Morono Y."/>
            <person name="Uchiyama I."/>
            <person name="Ito T."/>
            <person name="Fujiyama A."/>
            <person name="Inagaki F."/>
            <person name="Takami H."/>
        </authorList>
    </citation>
    <scope>NUCLEOTIDE SEQUENCE</scope>
    <source>
        <strain evidence="7">Expedition CK06-06</strain>
    </source>
</reference>
<dbReference type="GO" id="GO:0043531">
    <property type="term" value="F:ADP binding"/>
    <property type="evidence" value="ECO:0007669"/>
    <property type="project" value="TreeGrafter"/>
</dbReference>
<evidence type="ECO:0000313" key="7">
    <source>
        <dbReference type="EMBL" id="GAI34559.1"/>
    </source>
</evidence>
<feature type="non-terminal residue" evidence="7">
    <location>
        <position position="1"/>
    </location>
</feature>
<dbReference type="Pfam" id="PF00162">
    <property type="entry name" value="PGK"/>
    <property type="match status" value="1"/>
</dbReference>
<evidence type="ECO:0000256" key="6">
    <source>
        <dbReference type="ARBA" id="ARBA00022840"/>
    </source>
</evidence>
<evidence type="ECO:0000256" key="5">
    <source>
        <dbReference type="ARBA" id="ARBA00022777"/>
    </source>
</evidence>
<evidence type="ECO:0000256" key="1">
    <source>
        <dbReference type="ARBA" id="ARBA00000642"/>
    </source>
</evidence>
<dbReference type="Gene3D" id="3.40.50.1260">
    <property type="entry name" value="Phosphoglycerate kinase, N-terminal domain"/>
    <property type="match status" value="1"/>
</dbReference>
<comment type="catalytic activity">
    <reaction evidence="1">
        <text>(2R)-3-phosphoglycerate + ATP = (2R)-3-phospho-glyceroyl phosphate + ADP</text>
        <dbReference type="Rhea" id="RHEA:14801"/>
        <dbReference type="ChEBI" id="CHEBI:30616"/>
        <dbReference type="ChEBI" id="CHEBI:57604"/>
        <dbReference type="ChEBI" id="CHEBI:58272"/>
        <dbReference type="ChEBI" id="CHEBI:456216"/>
        <dbReference type="EC" id="2.7.2.3"/>
    </reaction>
</comment>
<dbReference type="FunFam" id="3.40.50.1260:FF:000007">
    <property type="entry name" value="Phosphoglycerate kinase"/>
    <property type="match status" value="1"/>
</dbReference>
<sequence length="237" mass="25265">GITNYLPAVAGLLLEKEVETLGHILESPAHPFAALLGGAKVSDKVGMLENIIGKADYLLIGGAMAATFLKAKSYEVGQSLIEADMLDTAVRLVERAARDGVRLLLPVDVVVADELTTKAKTEVVSIENIPGDKRIVDIGPRTIRDFREELQRCQTVFWNGPMGIYEIARFAKGTRAMVRLLASLKATTVIGGGSTADIAVKMKLADKMTFISTGGGASLRFLGGETLPGVEALLNKE</sequence>
<evidence type="ECO:0000256" key="4">
    <source>
        <dbReference type="ARBA" id="ARBA00022741"/>
    </source>
</evidence>
<gene>
    <name evidence="7" type="ORF">S06H3_40062</name>
</gene>
<protein>
    <recommendedName>
        <fullName evidence="2">phosphoglycerate kinase</fullName>
        <ecNumber evidence="2">2.7.2.3</ecNumber>
    </recommendedName>
</protein>
<organism evidence="7">
    <name type="scientific">marine sediment metagenome</name>
    <dbReference type="NCBI Taxonomy" id="412755"/>
    <lineage>
        <taxon>unclassified sequences</taxon>
        <taxon>metagenomes</taxon>
        <taxon>ecological metagenomes</taxon>
    </lineage>
</organism>
<dbReference type="GO" id="GO:0005829">
    <property type="term" value="C:cytosol"/>
    <property type="evidence" value="ECO:0007669"/>
    <property type="project" value="TreeGrafter"/>
</dbReference>
<dbReference type="PRINTS" id="PR00477">
    <property type="entry name" value="PHGLYCKINASE"/>
</dbReference>
<keyword evidence="3" id="KW-0808">Transferase</keyword>
<accession>X1PUL9</accession>
<dbReference type="GO" id="GO:0005524">
    <property type="term" value="F:ATP binding"/>
    <property type="evidence" value="ECO:0007669"/>
    <property type="project" value="UniProtKB-KW"/>
</dbReference>
<dbReference type="EMBL" id="BARV01024558">
    <property type="protein sequence ID" value="GAI34559.1"/>
    <property type="molecule type" value="Genomic_DNA"/>
</dbReference>
<dbReference type="InterPro" id="IPR015824">
    <property type="entry name" value="Phosphoglycerate_kinase_N"/>
</dbReference>
<keyword evidence="4" id="KW-0547">Nucleotide-binding</keyword>
<dbReference type="AlphaFoldDB" id="X1PUL9"/>
<keyword evidence="5" id="KW-0418">Kinase</keyword>
<dbReference type="GO" id="GO:0004618">
    <property type="term" value="F:phosphoglycerate kinase activity"/>
    <property type="evidence" value="ECO:0007669"/>
    <property type="project" value="UniProtKB-EC"/>
</dbReference>
<evidence type="ECO:0000256" key="3">
    <source>
        <dbReference type="ARBA" id="ARBA00022679"/>
    </source>
</evidence>
<proteinExistence type="predicted"/>
<dbReference type="PANTHER" id="PTHR11406">
    <property type="entry name" value="PHOSPHOGLYCERATE KINASE"/>
    <property type="match status" value="1"/>
</dbReference>
<comment type="caution">
    <text evidence="7">The sequence shown here is derived from an EMBL/GenBank/DDBJ whole genome shotgun (WGS) entry which is preliminary data.</text>
</comment>
<name>X1PUL9_9ZZZZ</name>
<evidence type="ECO:0000256" key="2">
    <source>
        <dbReference type="ARBA" id="ARBA00013061"/>
    </source>
</evidence>
<dbReference type="EC" id="2.7.2.3" evidence="2"/>
<dbReference type="GO" id="GO:0006094">
    <property type="term" value="P:gluconeogenesis"/>
    <property type="evidence" value="ECO:0007669"/>
    <property type="project" value="TreeGrafter"/>
</dbReference>